<evidence type="ECO:0000313" key="1">
    <source>
        <dbReference type="EMBL" id="GAA2710018.1"/>
    </source>
</evidence>
<dbReference type="SUPFAM" id="SSF55961">
    <property type="entry name" value="Bet v1-like"/>
    <property type="match status" value="1"/>
</dbReference>
<proteinExistence type="predicted"/>
<protein>
    <submittedName>
        <fullName evidence="1">SRPBCC family protein</fullName>
    </submittedName>
</protein>
<gene>
    <name evidence="1" type="ORF">GCM10010315_09060</name>
</gene>
<sequence length="172" mass="19317">MTRAMARVAAMTRRSRGLRPVGADFADTAPVRLSFAARMAAAPEEVYRALADEVEAWPRWFRVVTLARPVEREGRDGHEIHLLGTIRFLETVMVAVPQRRYAYRVDATNLPGVHAMLDDWRLSPVGGGTILQWRIGMDGPLPGRLAVQLARPLLHRVFRDAVRTLDRRLSAA</sequence>
<evidence type="ECO:0000313" key="2">
    <source>
        <dbReference type="Proteomes" id="UP001500886"/>
    </source>
</evidence>
<keyword evidence="2" id="KW-1185">Reference proteome</keyword>
<dbReference type="InterPro" id="IPR019587">
    <property type="entry name" value="Polyketide_cyclase/dehydratase"/>
</dbReference>
<dbReference type="Pfam" id="PF10604">
    <property type="entry name" value="Polyketide_cyc2"/>
    <property type="match status" value="1"/>
</dbReference>
<accession>A0ABN3TKT5</accession>
<dbReference type="Gene3D" id="3.30.530.20">
    <property type="match status" value="1"/>
</dbReference>
<dbReference type="InterPro" id="IPR023393">
    <property type="entry name" value="START-like_dom_sf"/>
</dbReference>
<dbReference type="EMBL" id="BAAASL010000003">
    <property type="protein sequence ID" value="GAA2710018.1"/>
    <property type="molecule type" value="Genomic_DNA"/>
</dbReference>
<comment type="caution">
    <text evidence="1">The sequence shown here is derived from an EMBL/GenBank/DDBJ whole genome shotgun (WGS) entry which is preliminary data.</text>
</comment>
<name>A0ABN3TKT5_9ACTN</name>
<organism evidence="1 2">
    <name type="scientific">Streptomyces luteosporeus</name>
    <dbReference type="NCBI Taxonomy" id="173856"/>
    <lineage>
        <taxon>Bacteria</taxon>
        <taxon>Bacillati</taxon>
        <taxon>Actinomycetota</taxon>
        <taxon>Actinomycetes</taxon>
        <taxon>Kitasatosporales</taxon>
        <taxon>Streptomycetaceae</taxon>
        <taxon>Streptomyces</taxon>
    </lineage>
</organism>
<dbReference type="Proteomes" id="UP001500886">
    <property type="component" value="Unassembled WGS sequence"/>
</dbReference>
<reference evidence="1 2" key="1">
    <citation type="journal article" date="2019" name="Int. J. Syst. Evol. Microbiol.">
        <title>The Global Catalogue of Microorganisms (GCM) 10K type strain sequencing project: providing services to taxonomists for standard genome sequencing and annotation.</title>
        <authorList>
            <consortium name="The Broad Institute Genomics Platform"/>
            <consortium name="The Broad Institute Genome Sequencing Center for Infectious Disease"/>
            <person name="Wu L."/>
            <person name="Ma J."/>
        </authorList>
    </citation>
    <scope>NUCLEOTIDE SEQUENCE [LARGE SCALE GENOMIC DNA]</scope>
    <source>
        <strain evidence="1 2">JCM 4542</strain>
    </source>
</reference>